<dbReference type="EMBL" id="PQSP01000011">
    <property type="protein sequence ID" value="RUS65590.1"/>
    <property type="molecule type" value="Genomic_DNA"/>
</dbReference>
<dbReference type="RefSeq" id="WP_126981044.1">
    <property type="nucleotide sequence ID" value="NZ_CAWUGC010000005.1"/>
</dbReference>
<keyword evidence="1" id="KW-0812">Transmembrane</keyword>
<evidence type="ECO:0000313" key="2">
    <source>
        <dbReference type="EMBL" id="RUS65590.1"/>
    </source>
</evidence>
<sequence>MSEDAQFIILMGVLPAVLTALTLWAAIKKRPSKTWIALFAIVALLSLCSIALLAYMHALGSEWRY</sequence>
<dbReference type="AlphaFoldDB" id="A0A433SA47"/>
<accession>A0A433SA47</accession>
<proteinExistence type="predicted"/>
<evidence type="ECO:0000256" key="1">
    <source>
        <dbReference type="SAM" id="Phobius"/>
    </source>
</evidence>
<reference evidence="2 3" key="1">
    <citation type="submission" date="2018-01" db="EMBL/GenBank/DDBJ databases">
        <title>Saezia sanguinis gen. nov., sp. nov., in the order Burkholderiales isolated from human blood.</title>
        <authorList>
            <person name="Medina-Pascual M.J."/>
            <person name="Valdezate S."/>
            <person name="Monzon S."/>
            <person name="Cuesta I."/>
            <person name="Carrasco G."/>
            <person name="Villalon P."/>
            <person name="Saez-Nieto J.A."/>
        </authorList>
    </citation>
    <scope>NUCLEOTIDE SEQUENCE [LARGE SCALE GENOMIC DNA]</scope>
    <source>
        <strain evidence="2 3">CNM695-12</strain>
    </source>
</reference>
<feature type="transmembrane region" description="Helical" evidence="1">
    <location>
        <begin position="6"/>
        <end position="27"/>
    </location>
</feature>
<dbReference type="Proteomes" id="UP000286947">
    <property type="component" value="Unassembled WGS sequence"/>
</dbReference>
<feature type="transmembrane region" description="Helical" evidence="1">
    <location>
        <begin position="34"/>
        <end position="56"/>
    </location>
</feature>
<keyword evidence="3" id="KW-1185">Reference proteome</keyword>
<evidence type="ECO:0000313" key="3">
    <source>
        <dbReference type="Proteomes" id="UP000286947"/>
    </source>
</evidence>
<protein>
    <submittedName>
        <fullName evidence="2">Uncharacterized protein</fullName>
    </submittedName>
</protein>
<gene>
    <name evidence="2" type="ORF">CUZ56_02889</name>
</gene>
<organism evidence="2 3">
    <name type="scientific">Saezia sanguinis</name>
    <dbReference type="NCBI Taxonomy" id="1965230"/>
    <lineage>
        <taxon>Bacteria</taxon>
        <taxon>Pseudomonadati</taxon>
        <taxon>Pseudomonadota</taxon>
        <taxon>Betaproteobacteria</taxon>
        <taxon>Burkholderiales</taxon>
        <taxon>Saeziaceae</taxon>
        <taxon>Saezia</taxon>
    </lineage>
</organism>
<keyword evidence="1" id="KW-0472">Membrane</keyword>
<name>A0A433SA47_9BURK</name>
<keyword evidence="1" id="KW-1133">Transmembrane helix</keyword>
<comment type="caution">
    <text evidence="2">The sequence shown here is derived from an EMBL/GenBank/DDBJ whole genome shotgun (WGS) entry which is preliminary data.</text>
</comment>